<evidence type="ECO:0000313" key="2">
    <source>
        <dbReference type="EMBL" id="KAK7959180.1"/>
    </source>
</evidence>
<dbReference type="Pfam" id="PF20150">
    <property type="entry name" value="2EXR"/>
    <property type="match status" value="1"/>
</dbReference>
<proteinExistence type="predicted"/>
<dbReference type="InterPro" id="IPR045518">
    <property type="entry name" value="2EXR"/>
</dbReference>
<evidence type="ECO:0000259" key="1">
    <source>
        <dbReference type="Pfam" id="PF20150"/>
    </source>
</evidence>
<accession>A0ABR1QLF9</accession>
<dbReference type="Proteomes" id="UP001391051">
    <property type="component" value="Unassembled WGS sequence"/>
</dbReference>
<dbReference type="PANTHER" id="PTHR35910">
    <property type="entry name" value="2EXR DOMAIN-CONTAINING PROTEIN"/>
    <property type="match status" value="1"/>
</dbReference>
<feature type="domain" description="2EXR" evidence="1">
    <location>
        <begin position="29"/>
        <end position="96"/>
    </location>
</feature>
<protein>
    <recommendedName>
        <fullName evidence="1">2EXR domain-containing protein</fullName>
    </recommendedName>
</protein>
<gene>
    <name evidence="2" type="ORF">PG986_004034</name>
</gene>
<evidence type="ECO:0000313" key="3">
    <source>
        <dbReference type="Proteomes" id="UP001391051"/>
    </source>
</evidence>
<sequence length="298" mass="35303">MPAMKNAKGNEKKSSNCLRLRDAAKGTNFMLFPELPIELRRQIWRATWEPDVIGPYDLVTRDRRSYEPMIGLDYKPSITLQVNKESREETLRVFIKVPDSKVYIFRAFMNVKTDHLELDCTYKLLCPSMTREHFRRLERLILRTSEVADDLWYTPDESDEVSKASGYKTLGNFFHYPKKMYFDTLRELYMSVPFNLLDTSEMREEMRQSYRPILFRYKGSGGVHIEPVTVKGYCHGFRIRFLWHSEAARYGDGEPAEKHQAWLDFVGESLWNTFKPEEWLAEDRAGGYLKRRRDHQLV</sequence>
<reference evidence="2 3" key="1">
    <citation type="submission" date="2023-01" db="EMBL/GenBank/DDBJ databases">
        <title>Analysis of 21 Apiospora genomes using comparative genomics revels a genus with tremendous synthesis potential of carbohydrate active enzymes and secondary metabolites.</title>
        <authorList>
            <person name="Sorensen T."/>
        </authorList>
    </citation>
    <scope>NUCLEOTIDE SEQUENCE [LARGE SCALE GENOMIC DNA]</scope>
    <source>
        <strain evidence="2 3">CBS 24483</strain>
    </source>
</reference>
<keyword evidence="3" id="KW-1185">Reference proteome</keyword>
<organism evidence="2 3">
    <name type="scientific">Apiospora aurea</name>
    <dbReference type="NCBI Taxonomy" id="335848"/>
    <lineage>
        <taxon>Eukaryota</taxon>
        <taxon>Fungi</taxon>
        <taxon>Dikarya</taxon>
        <taxon>Ascomycota</taxon>
        <taxon>Pezizomycotina</taxon>
        <taxon>Sordariomycetes</taxon>
        <taxon>Xylariomycetidae</taxon>
        <taxon>Amphisphaeriales</taxon>
        <taxon>Apiosporaceae</taxon>
        <taxon>Apiospora</taxon>
    </lineage>
</organism>
<comment type="caution">
    <text evidence="2">The sequence shown here is derived from an EMBL/GenBank/DDBJ whole genome shotgun (WGS) entry which is preliminary data.</text>
</comment>
<dbReference type="EMBL" id="JAQQWE010000003">
    <property type="protein sequence ID" value="KAK7959180.1"/>
    <property type="molecule type" value="Genomic_DNA"/>
</dbReference>
<dbReference type="PANTHER" id="PTHR35910:SF1">
    <property type="entry name" value="2EXR DOMAIN-CONTAINING PROTEIN"/>
    <property type="match status" value="1"/>
</dbReference>
<name>A0ABR1QLF9_9PEZI</name>
<dbReference type="GeneID" id="92073318"/>
<dbReference type="RefSeq" id="XP_066702883.1">
    <property type="nucleotide sequence ID" value="XM_066840256.1"/>
</dbReference>